<dbReference type="AlphaFoldDB" id="A0A1A9UY30"/>
<keyword evidence="1" id="KW-0812">Transmembrane</keyword>
<reference evidence="2" key="1">
    <citation type="submission" date="2020-05" db="UniProtKB">
        <authorList>
            <consortium name="EnsemblMetazoa"/>
        </authorList>
    </citation>
    <scope>IDENTIFICATION</scope>
    <source>
        <strain evidence="2">TTRI</strain>
    </source>
</reference>
<evidence type="ECO:0000313" key="3">
    <source>
        <dbReference type="Proteomes" id="UP000078200"/>
    </source>
</evidence>
<feature type="transmembrane region" description="Helical" evidence="1">
    <location>
        <begin position="233"/>
        <end position="250"/>
    </location>
</feature>
<dbReference type="VEuPathDB" id="VectorBase:GAUT019495"/>
<dbReference type="EnsemblMetazoa" id="GAUT019495-RA">
    <property type="protein sequence ID" value="GAUT019495-PA"/>
    <property type="gene ID" value="GAUT019495"/>
</dbReference>
<keyword evidence="1" id="KW-0472">Membrane</keyword>
<feature type="transmembrane region" description="Helical" evidence="1">
    <location>
        <begin position="199"/>
        <end position="221"/>
    </location>
</feature>
<feature type="transmembrane region" description="Helical" evidence="1">
    <location>
        <begin position="168"/>
        <end position="187"/>
    </location>
</feature>
<sequence length="271" mass="29863">MVGISRRRYDEVEEPVLYDVISSIVYIFVLMPECDFYTKCLSESILKQRGKKGLKSQSVVISSEWMPINKPRAATSVATSILDLPERNSRKTKSRSDCDLSPWMAPQRTPKLLNTRRTMNHEPFMSPLLTLSPYHFHRKFQSLDILGITTAATSISAAIASTYTFNTILFNASLSYAVVITTASSFITTGATVSASTAAAATATAAVITPTTATTAISFVMRSPKLEKKGKKDGGSIIITPFLFFLFYIADRDNLLFTDMSGITQSHTIIE</sequence>
<keyword evidence="1" id="KW-1133">Transmembrane helix</keyword>
<keyword evidence="3" id="KW-1185">Reference proteome</keyword>
<evidence type="ECO:0000313" key="2">
    <source>
        <dbReference type="EnsemblMetazoa" id="GAUT019495-PA"/>
    </source>
</evidence>
<proteinExistence type="predicted"/>
<name>A0A1A9UY30_GLOAU</name>
<dbReference type="Proteomes" id="UP000078200">
    <property type="component" value="Unassembled WGS sequence"/>
</dbReference>
<organism evidence="2 3">
    <name type="scientific">Glossina austeni</name>
    <name type="common">Savannah tsetse fly</name>
    <dbReference type="NCBI Taxonomy" id="7395"/>
    <lineage>
        <taxon>Eukaryota</taxon>
        <taxon>Metazoa</taxon>
        <taxon>Ecdysozoa</taxon>
        <taxon>Arthropoda</taxon>
        <taxon>Hexapoda</taxon>
        <taxon>Insecta</taxon>
        <taxon>Pterygota</taxon>
        <taxon>Neoptera</taxon>
        <taxon>Endopterygota</taxon>
        <taxon>Diptera</taxon>
        <taxon>Brachycera</taxon>
        <taxon>Muscomorpha</taxon>
        <taxon>Hippoboscoidea</taxon>
        <taxon>Glossinidae</taxon>
        <taxon>Glossina</taxon>
    </lineage>
</organism>
<evidence type="ECO:0000256" key="1">
    <source>
        <dbReference type="SAM" id="Phobius"/>
    </source>
</evidence>
<accession>A0A1A9UY30</accession>
<protein>
    <submittedName>
        <fullName evidence="2">Uncharacterized protein</fullName>
    </submittedName>
</protein>